<gene>
    <name evidence="1" type="ORF">BXY41_11637</name>
</gene>
<name>A0A2S6HJ46_9FIRM</name>
<evidence type="ECO:0000313" key="2">
    <source>
        <dbReference type="Proteomes" id="UP000237749"/>
    </source>
</evidence>
<comment type="caution">
    <text evidence="1">The sequence shown here is derived from an EMBL/GenBank/DDBJ whole genome shotgun (WGS) entry which is preliminary data.</text>
</comment>
<accession>A0A2S6HJ46</accession>
<dbReference type="RefSeq" id="WP_104439272.1">
    <property type="nucleotide sequence ID" value="NZ_PTJA01000016.1"/>
</dbReference>
<dbReference type="OrthoDB" id="514983at2"/>
<evidence type="ECO:0000313" key="1">
    <source>
        <dbReference type="EMBL" id="PPK77499.1"/>
    </source>
</evidence>
<reference evidence="1 2" key="1">
    <citation type="submission" date="2018-02" db="EMBL/GenBank/DDBJ databases">
        <title>Genomic Encyclopedia of Archaeal and Bacterial Type Strains, Phase II (KMG-II): from individual species to whole genera.</title>
        <authorList>
            <person name="Goeker M."/>
        </authorList>
    </citation>
    <scope>NUCLEOTIDE SEQUENCE [LARGE SCALE GENOMIC DNA]</scope>
    <source>
        <strain evidence="1 2">DSM 3808</strain>
    </source>
</reference>
<protein>
    <submittedName>
        <fullName evidence="1">Uncharacterized protein</fullName>
    </submittedName>
</protein>
<dbReference type="Proteomes" id="UP000237749">
    <property type="component" value="Unassembled WGS sequence"/>
</dbReference>
<sequence length="372" mass="43128">MDKHEKLYKITANSFEKYLLLCNWIRDYNFPNKKMMVFHEGDQTIAIPANEKFLDFYKVLPNTLERLSFLYKKDIDEIIKEIITSFYDTLEFRIISKFSEEGELPLGYASSCLDGIKELILYSACAEQNKSPVCLRTTNNSKEFLDSFKLGQTEKGSFVINIDIKVVDEENEQMSLNECNLDSSIEHKIVRRIGNAINQVNDIVENKIDIDGLINNAYMTGITANMCDALLKLNPEDSDVEIDTKIRYASAITKKAGIIEQVNIKRNHFFVLNEISKRYKMVDETKDILVDGYIKTLKKEGIDKERYKREISILTCLDNKFRTIKVELGEEDYKHACDAHRDGIKIEMKGTLDMSKKTWHLKNITNFKLIED</sequence>
<organism evidence="1 2">
    <name type="scientific">Lacrimispora xylanisolvens</name>
    <dbReference type="NCBI Taxonomy" id="384636"/>
    <lineage>
        <taxon>Bacteria</taxon>
        <taxon>Bacillati</taxon>
        <taxon>Bacillota</taxon>
        <taxon>Clostridia</taxon>
        <taxon>Lachnospirales</taxon>
        <taxon>Lachnospiraceae</taxon>
        <taxon>Lacrimispora</taxon>
    </lineage>
</organism>
<dbReference type="EMBL" id="PTJA01000016">
    <property type="protein sequence ID" value="PPK77499.1"/>
    <property type="molecule type" value="Genomic_DNA"/>
</dbReference>
<dbReference type="AlphaFoldDB" id="A0A2S6HJ46"/>
<keyword evidence="2" id="KW-1185">Reference proteome</keyword>
<proteinExistence type="predicted"/>